<dbReference type="PROSITE" id="PS50943">
    <property type="entry name" value="HTH_CROC1"/>
    <property type="match status" value="1"/>
</dbReference>
<keyword evidence="1" id="KW-0238">DNA-binding</keyword>
<name>D3T4H0_THEIA</name>
<evidence type="ECO:0000313" key="4">
    <source>
        <dbReference type="Proteomes" id="UP000001552"/>
    </source>
</evidence>
<dbReference type="OrthoDB" id="9811208at2"/>
<dbReference type="InterPro" id="IPR001387">
    <property type="entry name" value="Cro/C1-type_HTH"/>
</dbReference>
<dbReference type="PANTHER" id="PTHR46558">
    <property type="entry name" value="TRACRIPTIONAL REGULATORY PROTEIN-RELATED-RELATED"/>
    <property type="match status" value="1"/>
</dbReference>
<dbReference type="InterPro" id="IPR010982">
    <property type="entry name" value="Lambda_DNA-bd_dom_sf"/>
</dbReference>
<dbReference type="EMBL" id="CP001936">
    <property type="protein sequence ID" value="ADD03122.1"/>
    <property type="molecule type" value="Genomic_DNA"/>
</dbReference>
<dbReference type="KEGG" id="tit:Thit_1880"/>
<dbReference type="CDD" id="cd00093">
    <property type="entry name" value="HTH_XRE"/>
    <property type="match status" value="1"/>
</dbReference>
<dbReference type="SMART" id="SM00530">
    <property type="entry name" value="HTH_XRE"/>
    <property type="match status" value="1"/>
</dbReference>
<accession>D3T4H0</accession>
<dbReference type="GO" id="GO:0003677">
    <property type="term" value="F:DNA binding"/>
    <property type="evidence" value="ECO:0007669"/>
    <property type="project" value="UniProtKB-KW"/>
</dbReference>
<dbReference type="SUPFAM" id="SSF47413">
    <property type="entry name" value="lambda repressor-like DNA-binding domains"/>
    <property type="match status" value="1"/>
</dbReference>
<proteinExistence type="predicted"/>
<evidence type="ECO:0000256" key="1">
    <source>
        <dbReference type="ARBA" id="ARBA00023125"/>
    </source>
</evidence>
<gene>
    <name evidence="3" type="ordered locus">Thit_1880</name>
</gene>
<evidence type="ECO:0000313" key="3">
    <source>
        <dbReference type="EMBL" id="ADD03122.1"/>
    </source>
</evidence>
<organism evidence="3 4">
    <name type="scientific">Thermoanaerobacter italicus (strain DSM 9252 / Ab9)</name>
    <dbReference type="NCBI Taxonomy" id="580331"/>
    <lineage>
        <taxon>Bacteria</taxon>
        <taxon>Bacillati</taxon>
        <taxon>Bacillota</taxon>
        <taxon>Clostridia</taxon>
        <taxon>Thermoanaerobacterales</taxon>
        <taxon>Thermoanaerobacteraceae</taxon>
        <taxon>Thermoanaerobacter</taxon>
    </lineage>
</organism>
<dbReference type="RefSeq" id="WP_012995833.1">
    <property type="nucleotide sequence ID" value="NC_013921.1"/>
</dbReference>
<dbReference type="HOGENOM" id="CLU_066192_4_0_9"/>
<dbReference type="eggNOG" id="COG1476">
    <property type="taxonomic scope" value="Bacteria"/>
</dbReference>
<evidence type="ECO:0000259" key="2">
    <source>
        <dbReference type="PROSITE" id="PS50943"/>
    </source>
</evidence>
<reference evidence="3" key="1">
    <citation type="submission" date="2010-02" db="EMBL/GenBank/DDBJ databases">
        <title>Complete sequence of Thermoanaerobacter italicus Ab9.</title>
        <authorList>
            <consortium name="US DOE Joint Genome Institute"/>
            <person name="Lucas S."/>
            <person name="Copeland A."/>
            <person name="Lapidus A."/>
            <person name="Cheng J.-F."/>
            <person name="Bruce D."/>
            <person name="Goodwin L."/>
            <person name="Pitluck S."/>
            <person name="Chertkov O."/>
            <person name="Detter J.C."/>
            <person name="Han C."/>
            <person name="Tapia R."/>
            <person name="Land M."/>
            <person name="Hauser L."/>
            <person name="Kyrpides N."/>
            <person name="Mikhailova N."/>
            <person name="Hemme C.L."/>
            <person name="Woyke T."/>
        </authorList>
    </citation>
    <scope>NUCLEOTIDE SEQUENCE [LARGE SCALE GENOMIC DNA]</scope>
    <source>
        <strain evidence="3">Ab9</strain>
    </source>
</reference>
<sequence length="182" mass="21270">MIGDRLKMLRKEKGLTMKEIGEIIGVSDAAWTKYEKNRAEPSIESLIKIADYFQVSLDFLLGRTNIREPQFVEEANIQSEFLKEFEWSKIGDPSQMYFLVENLSTSIRKYNEHKVTELELQLLLKTISDVVLYFNTLAELKEKYKSITKEVLTEHRKTLSQIIEDLNNILEEAYKDILDGKK</sequence>
<feature type="domain" description="HTH cro/C1-type" evidence="2">
    <location>
        <begin position="6"/>
        <end position="60"/>
    </location>
</feature>
<keyword evidence="4" id="KW-1185">Reference proteome</keyword>
<dbReference type="PANTHER" id="PTHR46558:SF11">
    <property type="entry name" value="HTH-TYPE TRANSCRIPTIONAL REGULATOR XRE"/>
    <property type="match status" value="1"/>
</dbReference>
<protein>
    <submittedName>
        <fullName evidence="3">Transcriptional regulator, XRE family</fullName>
    </submittedName>
</protein>
<dbReference type="AlphaFoldDB" id="D3T4H0"/>
<dbReference type="Proteomes" id="UP000001552">
    <property type="component" value="Chromosome"/>
</dbReference>
<dbReference type="Gene3D" id="1.10.260.40">
    <property type="entry name" value="lambda repressor-like DNA-binding domains"/>
    <property type="match status" value="1"/>
</dbReference>
<dbReference type="Pfam" id="PF01381">
    <property type="entry name" value="HTH_3"/>
    <property type="match status" value="1"/>
</dbReference>